<dbReference type="RefSeq" id="WP_155517534.1">
    <property type="nucleotide sequence ID" value="NZ_CYZF01000008.1"/>
</dbReference>
<gene>
    <name evidence="1" type="ORF">ERS417307_02947</name>
</gene>
<name>A0A174JU79_BACUN</name>
<sequence length="71" mass="8477">MKVTPNRGMKLSAEDVRACLQHRLHRSLNYRFYLVLCSRYTFQSHLKSVERCRLTLATVLGYFKREREELG</sequence>
<proteinExistence type="predicted"/>
<organism evidence="1 2">
    <name type="scientific">Bacteroides uniformis</name>
    <dbReference type="NCBI Taxonomy" id="820"/>
    <lineage>
        <taxon>Bacteria</taxon>
        <taxon>Pseudomonadati</taxon>
        <taxon>Bacteroidota</taxon>
        <taxon>Bacteroidia</taxon>
        <taxon>Bacteroidales</taxon>
        <taxon>Bacteroidaceae</taxon>
        <taxon>Bacteroides</taxon>
    </lineage>
</organism>
<accession>A0A174JU79</accession>
<dbReference type="EMBL" id="CYZF01000008">
    <property type="protein sequence ID" value="CUP00725.1"/>
    <property type="molecule type" value="Genomic_DNA"/>
</dbReference>
<dbReference type="AlphaFoldDB" id="A0A174JU79"/>
<evidence type="ECO:0000313" key="1">
    <source>
        <dbReference type="EMBL" id="CUP00725.1"/>
    </source>
</evidence>
<protein>
    <submittedName>
        <fullName evidence="1">Uncharacterized protein</fullName>
    </submittedName>
</protein>
<dbReference type="Proteomes" id="UP000095419">
    <property type="component" value="Unassembled WGS sequence"/>
</dbReference>
<reference evidence="1 2" key="1">
    <citation type="submission" date="2015-09" db="EMBL/GenBank/DDBJ databases">
        <authorList>
            <consortium name="Pathogen Informatics"/>
        </authorList>
    </citation>
    <scope>NUCLEOTIDE SEQUENCE [LARGE SCALE GENOMIC DNA]</scope>
    <source>
        <strain evidence="1 2">2789STDY5608791</strain>
    </source>
</reference>
<evidence type="ECO:0000313" key="2">
    <source>
        <dbReference type="Proteomes" id="UP000095419"/>
    </source>
</evidence>